<comment type="subcellular location">
    <subcellularLocation>
        <location evidence="1">Cell membrane</location>
        <topology evidence="1">Multi-pass membrane protein</topology>
    </subcellularLocation>
</comment>
<protein>
    <recommendedName>
        <fullName evidence="11">AEC family transporter</fullName>
    </recommendedName>
</protein>
<feature type="transmembrane region" description="Helical" evidence="8">
    <location>
        <begin position="227"/>
        <end position="251"/>
    </location>
</feature>
<evidence type="ECO:0008006" key="11">
    <source>
        <dbReference type="Google" id="ProtNLM"/>
    </source>
</evidence>
<evidence type="ECO:0000256" key="6">
    <source>
        <dbReference type="ARBA" id="ARBA00022989"/>
    </source>
</evidence>
<evidence type="ECO:0000256" key="2">
    <source>
        <dbReference type="ARBA" id="ARBA00010145"/>
    </source>
</evidence>
<keyword evidence="3" id="KW-0813">Transport</keyword>
<accession>A0A3D9H5P3</accession>
<sequence>MLAIAESLLPVFALIGLGLVLRRQGIVPENQWDGLNKVCYWLFFPMMLAKTMVGADLDNVPLGGMAGAMLTASIIMGILAFALKPVFIRGMGLDGAAFTSVFQTSVRWNGFIALAIVLKLFDEQGIALVAVAMAVLVPIINIACIFVLAAYSSNEPPSAGRIALNIIKNPILLGCVGGLLLNRLHIPVWDPVLTLMDLLGRSALGAGLLCIGAGLKVRHLVNPSGGIWVSSLIKLGLTPLVVGGAAVFFGLRGDALEVAVLCAAVPTAMNGYVLARQMGGDAELYAASTTLQTLISLISIPLFLVLAAKLVAFL</sequence>
<feature type="transmembrane region" description="Helical" evidence="8">
    <location>
        <begin position="258"/>
        <end position="275"/>
    </location>
</feature>
<feature type="transmembrane region" description="Helical" evidence="8">
    <location>
        <begin position="62"/>
        <end position="83"/>
    </location>
</feature>
<evidence type="ECO:0000256" key="3">
    <source>
        <dbReference type="ARBA" id="ARBA00022448"/>
    </source>
</evidence>
<feature type="transmembrane region" description="Helical" evidence="8">
    <location>
        <begin position="38"/>
        <end position="55"/>
    </location>
</feature>
<dbReference type="PANTHER" id="PTHR36838:SF4">
    <property type="entry name" value="AUXIN EFFLUX CARRIER FAMILY PROTEIN"/>
    <property type="match status" value="1"/>
</dbReference>
<evidence type="ECO:0000313" key="9">
    <source>
        <dbReference type="EMBL" id="RED44825.1"/>
    </source>
</evidence>
<gene>
    <name evidence="9" type="ORF">DFP90_11330</name>
</gene>
<keyword evidence="4" id="KW-1003">Cell membrane</keyword>
<dbReference type="PANTHER" id="PTHR36838">
    <property type="entry name" value="AUXIN EFFLUX CARRIER FAMILY PROTEIN"/>
    <property type="match status" value="1"/>
</dbReference>
<keyword evidence="6 8" id="KW-1133">Transmembrane helix</keyword>
<dbReference type="Pfam" id="PF03547">
    <property type="entry name" value="Mem_trans"/>
    <property type="match status" value="1"/>
</dbReference>
<comment type="caution">
    <text evidence="9">The sequence shown here is derived from an EMBL/GenBank/DDBJ whole genome shotgun (WGS) entry which is preliminary data.</text>
</comment>
<dbReference type="AlphaFoldDB" id="A0A3D9H5P3"/>
<feature type="transmembrane region" description="Helical" evidence="8">
    <location>
        <begin position="162"/>
        <end position="181"/>
    </location>
</feature>
<dbReference type="GO" id="GO:0005886">
    <property type="term" value="C:plasma membrane"/>
    <property type="evidence" value="ECO:0007669"/>
    <property type="project" value="UniProtKB-SubCell"/>
</dbReference>
<keyword evidence="10" id="KW-1185">Reference proteome</keyword>
<dbReference type="OrthoDB" id="9805563at2"/>
<evidence type="ECO:0000256" key="5">
    <source>
        <dbReference type="ARBA" id="ARBA00022692"/>
    </source>
</evidence>
<evidence type="ECO:0000313" key="10">
    <source>
        <dbReference type="Proteomes" id="UP000256845"/>
    </source>
</evidence>
<evidence type="ECO:0000256" key="1">
    <source>
        <dbReference type="ARBA" id="ARBA00004651"/>
    </source>
</evidence>
<feature type="transmembrane region" description="Helical" evidence="8">
    <location>
        <begin position="193"/>
        <end position="215"/>
    </location>
</feature>
<keyword evidence="7 8" id="KW-0472">Membrane</keyword>
<dbReference type="Gene3D" id="1.20.1530.20">
    <property type="match status" value="1"/>
</dbReference>
<evidence type="ECO:0000256" key="8">
    <source>
        <dbReference type="SAM" id="Phobius"/>
    </source>
</evidence>
<evidence type="ECO:0000256" key="4">
    <source>
        <dbReference type="ARBA" id="ARBA00022475"/>
    </source>
</evidence>
<dbReference type="Proteomes" id="UP000256845">
    <property type="component" value="Unassembled WGS sequence"/>
</dbReference>
<dbReference type="GO" id="GO:0055085">
    <property type="term" value="P:transmembrane transport"/>
    <property type="evidence" value="ECO:0007669"/>
    <property type="project" value="InterPro"/>
</dbReference>
<name>A0A3D9H5P3_9PROT</name>
<feature type="transmembrane region" description="Helical" evidence="8">
    <location>
        <begin position="125"/>
        <end position="150"/>
    </location>
</feature>
<evidence type="ECO:0000256" key="7">
    <source>
        <dbReference type="ARBA" id="ARBA00023136"/>
    </source>
</evidence>
<proteinExistence type="inferred from homology"/>
<dbReference type="InterPro" id="IPR038770">
    <property type="entry name" value="Na+/solute_symporter_sf"/>
</dbReference>
<comment type="similarity">
    <text evidence="2">Belongs to the auxin efflux carrier (TC 2.A.69) family.</text>
</comment>
<feature type="transmembrane region" description="Helical" evidence="8">
    <location>
        <begin position="95"/>
        <end position="118"/>
    </location>
</feature>
<organism evidence="9 10">
    <name type="scientific">Aestuariispira insulae</name>
    <dbReference type="NCBI Taxonomy" id="1461337"/>
    <lineage>
        <taxon>Bacteria</taxon>
        <taxon>Pseudomonadati</taxon>
        <taxon>Pseudomonadota</taxon>
        <taxon>Alphaproteobacteria</taxon>
        <taxon>Rhodospirillales</taxon>
        <taxon>Kiloniellaceae</taxon>
        <taxon>Aestuariispira</taxon>
    </lineage>
</organism>
<keyword evidence="5 8" id="KW-0812">Transmembrane</keyword>
<dbReference type="InterPro" id="IPR004776">
    <property type="entry name" value="Mem_transp_PIN-like"/>
</dbReference>
<reference evidence="9 10" key="1">
    <citation type="submission" date="2018-07" db="EMBL/GenBank/DDBJ databases">
        <title>Genomic Encyclopedia of Type Strains, Phase III (KMG-III): the genomes of soil and plant-associated and newly described type strains.</title>
        <authorList>
            <person name="Whitman W."/>
        </authorList>
    </citation>
    <scope>NUCLEOTIDE SEQUENCE [LARGE SCALE GENOMIC DNA]</scope>
    <source>
        <strain evidence="9 10">CECT 8488</strain>
    </source>
</reference>
<dbReference type="EMBL" id="QRDW01000013">
    <property type="protein sequence ID" value="RED44825.1"/>
    <property type="molecule type" value="Genomic_DNA"/>
</dbReference>
<feature type="transmembrane region" description="Helical" evidence="8">
    <location>
        <begin position="295"/>
        <end position="313"/>
    </location>
</feature>
<dbReference type="RefSeq" id="WP_115938807.1">
    <property type="nucleotide sequence ID" value="NZ_QRDW01000013.1"/>
</dbReference>